<protein>
    <submittedName>
        <fullName evidence="4">TetR family transcriptional regulator</fullName>
    </submittedName>
</protein>
<accession>A0A919TAT0</accession>
<evidence type="ECO:0000313" key="4">
    <source>
        <dbReference type="EMBL" id="GIM92228.1"/>
    </source>
</evidence>
<dbReference type="SUPFAM" id="SSF48498">
    <property type="entry name" value="Tetracyclin repressor-like, C-terminal domain"/>
    <property type="match status" value="1"/>
</dbReference>
<evidence type="ECO:0000256" key="1">
    <source>
        <dbReference type="ARBA" id="ARBA00023125"/>
    </source>
</evidence>
<proteinExistence type="predicted"/>
<dbReference type="Gene3D" id="1.10.357.10">
    <property type="entry name" value="Tetracycline Repressor, domain 2"/>
    <property type="match status" value="1"/>
</dbReference>
<dbReference type="RefSeq" id="WP_213008110.1">
    <property type="nucleotide sequence ID" value="NZ_BOQN01000052.1"/>
</dbReference>
<evidence type="ECO:0000259" key="3">
    <source>
        <dbReference type="PROSITE" id="PS50977"/>
    </source>
</evidence>
<dbReference type="InterPro" id="IPR009057">
    <property type="entry name" value="Homeodomain-like_sf"/>
</dbReference>
<feature type="DNA-binding region" description="H-T-H motif" evidence="2">
    <location>
        <begin position="33"/>
        <end position="52"/>
    </location>
</feature>
<dbReference type="PANTHER" id="PTHR30055">
    <property type="entry name" value="HTH-TYPE TRANSCRIPTIONAL REGULATOR RUTR"/>
    <property type="match status" value="1"/>
</dbReference>
<name>A0A919TAT0_9ACTN</name>
<evidence type="ECO:0000313" key="5">
    <source>
        <dbReference type="Proteomes" id="UP000677082"/>
    </source>
</evidence>
<comment type="caution">
    <text evidence="4">The sequence shown here is derived from an EMBL/GenBank/DDBJ whole genome shotgun (WGS) entry which is preliminary data.</text>
</comment>
<dbReference type="InterPro" id="IPR050109">
    <property type="entry name" value="HTH-type_TetR-like_transc_reg"/>
</dbReference>
<dbReference type="PANTHER" id="PTHR30055:SF220">
    <property type="entry name" value="TETR-FAMILY REGULATORY PROTEIN"/>
    <property type="match status" value="1"/>
</dbReference>
<dbReference type="AlphaFoldDB" id="A0A919TAT0"/>
<dbReference type="Proteomes" id="UP000677082">
    <property type="component" value="Unassembled WGS sequence"/>
</dbReference>
<dbReference type="PRINTS" id="PR00455">
    <property type="entry name" value="HTHTETR"/>
</dbReference>
<keyword evidence="5" id="KW-1185">Reference proteome</keyword>
<dbReference type="InterPro" id="IPR036271">
    <property type="entry name" value="Tet_transcr_reg_TetR-rel_C_sf"/>
</dbReference>
<dbReference type="PROSITE" id="PS50977">
    <property type="entry name" value="HTH_TETR_2"/>
    <property type="match status" value="1"/>
</dbReference>
<organism evidence="4 5">
    <name type="scientific">Paractinoplanes toevensis</name>
    <dbReference type="NCBI Taxonomy" id="571911"/>
    <lineage>
        <taxon>Bacteria</taxon>
        <taxon>Bacillati</taxon>
        <taxon>Actinomycetota</taxon>
        <taxon>Actinomycetes</taxon>
        <taxon>Micromonosporales</taxon>
        <taxon>Micromonosporaceae</taxon>
        <taxon>Paractinoplanes</taxon>
    </lineage>
</organism>
<feature type="domain" description="HTH tetR-type" evidence="3">
    <location>
        <begin position="10"/>
        <end position="70"/>
    </location>
</feature>
<dbReference type="InterPro" id="IPR001647">
    <property type="entry name" value="HTH_TetR"/>
</dbReference>
<reference evidence="4 5" key="1">
    <citation type="submission" date="2021-03" db="EMBL/GenBank/DDBJ databases">
        <title>Whole genome shotgun sequence of Actinoplanes toevensis NBRC 105298.</title>
        <authorList>
            <person name="Komaki H."/>
            <person name="Tamura T."/>
        </authorList>
    </citation>
    <scope>NUCLEOTIDE SEQUENCE [LARGE SCALE GENOMIC DNA]</scope>
    <source>
        <strain evidence="4 5">NBRC 105298</strain>
    </source>
</reference>
<dbReference type="GO" id="GO:0003700">
    <property type="term" value="F:DNA-binding transcription factor activity"/>
    <property type="evidence" value="ECO:0007669"/>
    <property type="project" value="TreeGrafter"/>
</dbReference>
<sequence length="204" mass="21171">MPKRAGYHHGDLKAALIESARTLIAERGVAALSVAEVARRTQVSGAAPYRHFPSRLALLAAAATETAGDLTRRFQAACPFTGLPGSDPVADLGAVAAVYAKFTAENGAGLDLVFAAELRGIGDEDLMDAGRAVMEPPLRAALSVTGGDAKAALNLIGRMFATAHGYAMLWRNGLYADRQDTAEDVAVEAAAIARILAAAQRAAE</sequence>
<dbReference type="SUPFAM" id="SSF46689">
    <property type="entry name" value="Homeodomain-like"/>
    <property type="match status" value="1"/>
</dbReference>
<dbReference type="GO" id="GO:0000976">
    <property type="term" value="F:transcription cis-regulatory region binding"/>
    <property type="evidence" value="ECO:0007669"/>
    <property type="project" value="TreeGrafter"/>
</dbReference>
<gene>
    <name evidence="4" type="ORF">Ato02nite_040210</name>
</gene>
<dbReference type="Pfam" id="PF00440">
    <property type="entry name" value="TetR_N"/>
    <property type="match status" value="1"/>
</dbReference>
<evidence type="ECO:0000256" key="2">
    <source>
        <dbReference type="PROSITE-ProRule" id="PRU00335"/>
    </source>
</evidence>
<dbReference type="EMBL" id="BOQN01000052">
    <property type="protein sequence ID" value="GIM92228.1"/>
    <property type="molecule type" value="Genomic_DNA"/>
</dbReference>
<keyword evidence="1 2" id="KW-0238">DNA-binding</keyword>